<protein>
    <submittedName>
        <fullName evidence="3">Nucleotide-diphospho-sugar transferase domain-containing protein</fullName>
    </submittedName>
</protein>
<dbReference type="PANTHER" id="PTHR31967:SF9">
    <property type="entry name" value="NUCLEOTIDE-DIPHOSPHO-SUGAR TRANSFERASE DOMAIN-CONTAINING PROTEIN"/>
    <property type="match status" value="1"/>
</dbReference>
<organism evidence="2 3">
    <name type="scientific">Mesorhabditis belari</name>
    <dbReference type="NCBI Taxonomy" id="2138241"/>
    <lineage>
        <taxon>Eukaryota</taxon>
        <taxon>Metazoa</taxon>
        <taxon>Ecdysozoa</taxon>
        <taxon>Nematoda</taxon>
        <taxon>Chromadorea</taxon>
        <taxon>Rhabditida</taxon>
        <taxon>Rhabditina</taxon>
        <taxon>Rhabditomorpha</taxon>
        <taxon>Rhabditoidea</taxon>
        <taxon>Rhabditidae</taxon>
        <taxon>Mesorhabditinae</taxon>
        <taxon>Mesorhabditis</taxon>
    </lineage>
</organism>
<evidence type="ECO:0000313" key="3">
    <source>
        <dbReference type="WBParaSite" id="MBELARI_LOCUS13237"/>
    </source>
</evidence>
<dbReference type="InterPro" id="IPR005069">
    <property type="entry name" value="Nucl-diP-sugar_transferase"/>
</dbReference>
<keyword evidence="2" id="KW-1185">Reference proteome</keyword>
<proteinExistence type="predicted"/>
<accession>A0AAF3EGW9</accession>
<name>A0AAF3EGW9_9BILA</name>
<feature type="domain" description="Nucleotide-diphospho-sugar transferase" evidence="1">
    <location>
        <begin position="59"/>
        <end position="252"/>
    </location>
</feature>
<dbReference type="PANTHER" id="PTHR31967">
    <property type="entry name" value="GROUNDHOG (HEDGEHOG-LIKE FAMILY)-RELATED"/>
    <property type="match status" value="1"/>
</dbReference>
<reference evidence="3" key="1">
    <citation type="submission" date="2024-02" db="UniProtKB">
        <authorList>
            <consortium name="WormBaseParasite"/>
        </authorList>
    </citation>
    <scope>IDENTIFICATION</scope>
</reference>
<dbReference type="AlphaFoldDB" id="A0AAF3EGW9"/>
<sequence>MSTVLLYGYMVSEDNLLKNEDFREMIPLMKNDSYVLFLNKFAVDMTLNWLCNTEELPGVHEKSIFLTMDQEATSKMRLYYPHLKIVRLKVPALEDPFNYGDGPYQLFYLLRANVALTLAKSGKSFWMIQQDTFWRTGLPQKSLEIGELAEADIVFDAAGTNTSDLIAGGYYYTRSTPGTISYFEKLVLDLSWWYAPDNGYMTYLCYRKFANCVNMPFSWITNWQWMFYPTKEVPLLVQFDGYTKLGGKLESMKSMGFFFMDPVSKVCNKTAVLSAQEMVGQGIRPKLSIEIGHSQFATYSRLIEIFQSNPISSLILYNFLLPFGHYVMLTM</sequence>
<evidence type="ECO:0000313" key="2">
    <source>
        <dbReference type="Proteomes" id="UP000887575"/>
    </source>
</evidence>
<dbReference type="Pfam" id="PF03407">
    <property type="entry name" value="Nucleotid_trans"/>
    <property type="match status" value="1"/>
</dbReference>
<dbReference type="Proteomes" id="UP000887575">
    <property type="component" value="Unassembled WGS sequence"/>
</dbReference>
<dbReference type="WBParaSite" id="MBELARI_LOCUS13237">
    <property type="protein sequence ID" value="MBELARI_LOCUS13237"/>
    <property type="gene ID" value="MBELARI_LOCUS13237"/>
</dbReference>
<evidence type="ECO:0000259" key="1">
    <source>
        <dbReference type="Pfam" id="PF03407"/>
    </source>
</evidence>